<feature type="transmembrane region" description="Helical" evidence="1">
    <location>
        <begin position="126"/>
        <end position="148"/>
    </location>
</feature>
<feature type="transmembrane region" description="Helical" evidence="1">
    <location>
        <begin position="381"/>
        <end position="400"/>
    </location>
</feature>
<protein>
    <submittedName>
        <fullName evidence="2">Putative transmembrane protein</fullName>
    </submittedName>
</protein>
<sequence length="458" mass="49069">MQPDVLPARQSDLLGGPLGRFTDPNGRWRAVVARIVPLVWVPMILAVLQRERCVRFGWGGQDQFWRACFSDLPAQYSLGNLTAGFGGYLSGEAHLEQPVVAGSVMSLLGGLVPSSASGVDQTRWYFLYWVVLITVLLAATVWCTAHLVPGNVQAATQVALSPVIVTAAVLSSDALAVALVAVAMLAWARARHTITGVLLGVGTMTRGYVALVAIALLITAIRSDALAAARRVCLTALATAGGLAAVFTVVQHSALTAVYTGWWGAKASYGSPWLLPQLVACNVPACTTQQTESKLISWIFNLRAVELPVWTVTTLAILGIVLALVLGRIFAREAYHAPTWPQVAFVVVAMAMMTGKAVPVQASLWLLPLAAAAGVRWRDHLIWAGTEIAHFIAIWLYIGALTRPDRALPGPWYGLFLVIRLGGISWMVSRVWRAAQYPSGRHEAAHARGPAARDAIPA</sequence>
<accession>A0A077MC97</accession>
<dbReference type="STRING" id="1193518.BN13_890010"/>
<dbReference type="RefSeq" id="WP_048547642.1">
    <property type="nucleotide sequence ID" value="NZ_HF571038.1"/>
</dbReference>
<keyword evidence="1" id="KW-1133">Transmembrane helix</keyword>
<proteinExistence type="predicted"/>
<feature type="transmembrane region" description="Helical" evidence="1">
    <location>
        <begin position="412"/>
        <end position="432"/>
    </location>
</feature>
<dbReference type="AlphaFoldDB" id="A0A077MC97"/>
<comment type="caution">
    <text evidence="2">The sequence shown here is derived from an EMBL/GenBank/DDBJ whole genome shotgun (WGS) entry which is preliminary data.</text>
</comment>
<feature type="transmembrane region" description="Helical" evidence="1">
    <location>
        <begin position="197"/>
        <end position="221"/>
    </location>
</feature>
<gene>
    <name evidence="2" type="ORF">BN13_890010</name>
</gene>
<keyword evidence="1 2" id="KW-0812">Transmembrane</keyword>
<evidence type="ECO:0000313" key="2">
    <source>
        <dbReference type="EMBL" id="CCI54916.1"/>
    </source>
</evidence>
<organism evidence="2 3">
    <name type="scientific">Nostocoides jenkinsii Ben 74</name>
    <dbReference type="NCBI Taxonomy" id="1193518"/>
    <lineage>
        <taxon>Bacteria</taxon>
        <taxon>Bacillati</taxon>
        <taxon>Actinomycetota</taxon>
        <taxon>Actinomycetes</taxon>
        <taxon>Micrococcales</taxon>
        <taxon>Intrasporangiaceae</taxon>
        <taxon>Nostocoides</taxon>
    </lineage>
</organism>
<keyword evidence="3" id="KW-1185">Reference proteome</keyword>
<feature type="transmembrane region" description="Helical" evidence="1">
    <location>
        <begin position="227"/>
        <end position="250"/>
    </location>
</feature>
<reference evidence="2 3" key="1">
    <citation type="journal article" date="2013" name="ISME J.">
        <title>A metabolic model for members of the genus Tetrasphaera involved in enhanced biological phosphorus removal.</title>
        <authorList>
            <person name="Kristiansen R."/>
            <person name="Nguyen H.T.T."/>
            <person name="Saunders A.M."/>
            <person name="Nielsen J.L."/>
            <person name="Wimmer R."/>
            <person name="Le V.Q."/>
            <person name="McIlroy S.J."/>
            <person name="Petrovski S."/>
            <person name="Seviour R.J."/>
            <person name="Calteau A."/>
            <person name="Nielsen K.L."/>
            <person name="Nielsen P.H."/>
        </authorList>
    </citation>
    <scope>NUCLEOTIDE SEQUENCE [LARGE SCALE GENOMIC DNA]</scope>
    <source>
        <strain evidence="2 3">Ben 74</strain>
    </source>
</reference>
<dbReference type="OrthoDB" id="3348156at2"/>
<feature type="transmembrane region" description="Helical" evidence="1">
    <location>
        <begin position="28"/>
        <end position="48"/>
    </location>
</feature>
<evidence type="ECO:0000256" key="1">
    <source>
        <dbReference type="SAM" id="Phobius"/>
    </source>
</evidence>
<feature type="transmembrane region" description="Helical" evidence="1">
    <location>
        <begin position="307"/>
        <end position="331"/>
    </location>
</feature>
<evidence type="ECO:0000313" key="3">
    <source>
        <dbReference type="Proteomes" id="UP000035720"/>
    </source>
</evidence>
<dbReference type="EMBL" id="CAJC01000204">
    <property type="protein sequence ID" value="CCI54916.1"/>
    <property type="molecule type" value="Genomic_DNA"/>
</dbReference>
<name>A0A077MC97_9MICO</name>
<dbReference type="Proteomes" id="UP000035720">
    <property type="component" value="Unassembled WGS sequence"/>
</dbReference>
<feature type="transmembrane region" description="Helical" evidence="1">
    <location>
        <begin position="160"/>
        <end position="185"/>
    </location>
</feature>
<keyword evidence="1" id="KW-0472">Membrane</keyword>
<feature type="transmembrane region" description="Helical" evidence="1">
    <location>
        <begin position="343"/>
        <end position="369"/>
    </location>
</feature>